<sequence>MKKSPFILLLTFVLLITLTGCGNDLTYSEVSIDHVESNLDAFIQQAEPENGIYLFFHNDDSFYVYVTSGHLTQGERPLHISNFNVEREGDVLHIYYEEEQAEEGSNNHRLYLVKLDKPIEEINAYKNGEDIPFAMVGGS</sequence>
<dbReference type="PROSITE" id="PS51257">
    <property type="entry name" value="PROKAR_LIPOPROTEIN"/>
    <property type="match status" value="1"/>
</dbReference>
<dbReference type="Proteomes" id="UP001285636">
    <property type="component" value="Unassembled WGS sequence"/>
</dbReference>
<accession>A0AAJ2NJS8</accession>
<proteinExistence type="predicted"/>
<evidence type="ECO:0000313" key="1">
    <source>
        <dbReference type="EMBL" id="MDV2883672.1"/>
    </source>
</evidence>
<dbReference type="RefSeq" id="WP_323465577.1">
    <property type="nucleotide sequence ID" value="NZ_CP144224.1"/>
</dbReference>
<dbReference type="AlphaFoldDB" id="A0AAJ2NJS8"/>
<evidence type="ECO:0000313" key="2">
    <source>
        <dbReference type="Proteomes" id="UP001285636"/>
    </source>
</evidence>
<name>A0AAJ2NJS8_ALKPS</name>
<protein>
    <recommendedName>
        <fullName evidence="3">Lipoprotein</fullName>
    </recommendedName>
</protein>
<evidence type="ECO:0008006" key="3">
    <source>
        <dbReference type="Google" id="ProtNLM"/>
    </source>
</evidence>
<organism evidence="1 2">
    <name type="scientific">Alkalihalophilus pseudofirmus</name>
    <name type="common">Bacillus pseudofirmus</name>
    <dbReference type="NCBI Taxonomy" id="79885"/>
    <lineage>
        <taxon>Bacteria</taxon>
        <taxon>Bacillati</taxon>
        <taxon>Bacillota</taxon>
        <taxon>Bacilli</taxon>
        <taxon>Bacillales</taxon>
        <taxon>Bacillaceae</taxon>
        <taxon>Alkalihalophilus</taxon>
    </lineage>
</organism>
<gene>
    <name evidence="1" type="ORF">RYX45_00665</name>
</gene>
<reference evidence="1" key="1">
    <citation type="submission" date="2023-10" db="EMBL/GenBank/DDBJ databases">
        <title>Screening of Alkalihalophilus pseudofirmusBZ-TG-HK211 and Its Alleviation of Salt Stress on Rapeseed Growth.</title>
        <authorList>
            <person name="Zhao B."/>
            <person name="Guo T."/>
        </authorList>
    </citation>
    <scope>NUCLEOTIDE SEQUENCE</scope>
    <source>
        <strain evidence="1">BZ-TG-HK211</strain>
    </source>
</reference>
<comment type="caution">
    <text evidence="1">The sequence shown here is derived from an EMBL/GenBank/DDBJ whole genome shotgun (WGS) entry which is preliminary data.</text>
</comment>
<dbReference type="EMBL" id="JAWJAY010000001">
    <property type="protein sequence ID" value="MDV2883672.1"/>
    <property type="molecule type" value="Genomic_DNA"/>
</dbReference>